<dbReference type="EMBL" id="LJZO01000068">
    <property type="protein sequence ID" value="ROV88361.1"/>
    <property type="molecule type" value="Genomic_DNA"/>
</dbReference>
<dbReference type="CDD" id="cd09917">
    <property type="entry name" value="F-box_SF"/>
    <property type="match status" value="1"/>
</dbReference>
<feature type="domain" description="F-box" evidence="2">
    <location>
        <begin position="19"/>
        <end position="85"/>
    </location>
</feature>
<evidence type="ECO:0000313" key="3">
    <source>
        <dbReference type="EMBL" id="ROV88361.1"/>
    </source>
</evidence>
<accession>A0A423VBN6</accession>
<evidence type="ECO:0000259" key="2">
    <source>
        <dbReference type="Pfam" id="PF12937"/>
    </source>
</evidence>
<sequence length="544" mass="61000">MQPESPGLVAMATTSTTTISSLPTEMLAHIFSFFDTPSPSDLRLHDQPHAHMLKNPDISSQNLKTLSLVSKQWRAIVLPLLFRHVVWYLDRFDLMQVEQFKSDPEAIPFRSFVQANNLTPYINTLTLVVVKNPRGRTAHGEAALARQGDVSGHYAYNTDPLGPMTSAGLERDMVFNEDSNWLWDLIFGVVDPMRFTLVASPRMLASLLARMLFLGDEWSFDQSHHILSLSRPSRKPTPRANAQPEPQADTLGTKAPSSSAPALPSCAPSRNVPCALFTIRPWTSLLLNEGSSTRVYKTYEYFHKRPPSMLGALLGAEEFPNNESLIPSSIRDLSYVGIFPLSTHFNTLVQNLPPIDRLFVQLVPRNDILKDKREMQHLDMDSSSSGNWRQLQEFESGDAADRESWDLAVEYVRQFGAQWRVEREGVFVKRQPGDKDESLNEADGGGQHSTIMPPFHGANEDDNLGSEPGPVFFRGALRRFAFAGVTRLPLSSEEFVDSLLVLHALAIDEVEWEDRPLYPWEAWEGVGDAAADDDVDEEVWLGDL</sequence>
<dbReference type="Proteomes" id="UP000284375">
    <property type="component" value="Unassembled WGS sequence"/>
</dbReference>
<keyword evidence="4" id="KW-1185">Reference proteome</keyword>
<dbReference type="InterPro" id="IPR001810">
    <property type="entry name" value="F-box_dom"/>
</dbReference>
<feature type="region of interest" description="Disordered" evidence="1">
    <location>
        <begin position="430"/>
        <end position="456"/>
    </location>
</feature>
<proteinExistence type="predicted"/>
<organism evidence="3 4">
    <name type="scientific">Cytospora chrysosperma</name>
    <name type="common">Cytospora canker fungus</name>
    <name type="synonym">Sphaeria chrysosperma</name>
    <dbReference type="NCBI Taxonomy" id="252740"/>
    <lineage>
        <taxon>Eukaryota</taxon>
        <taxon>Fungi</taxon>
        <taxon>Dikarya</taxon>
        <taxon>Ascomycota</taxon>
        <taxon>Pezizomycotina</taxon>
        <taxon>Sordariomycetes</taxon>
        <taxon>Sordariomycetidae</taxon>
        <taxon>Diaporthales</taxon>
        <taxon>Cytosporaceae</taxon>
        <taxon>Cytospora</taxon>
    </lineage>
</organism>
<evidence type="ECO:0000313" key="4">
    <source>
        <dbReference type="Proteomes" id="UP000284375"/>
    </source>
</evidence>
<dbReference type="AlphaFoldDB" id="A0A423VBN6"/>
<gene>
    <name evidence="3" type="ORF">VSDG_09424</name>
</gene>
<feature type="region of interest" description="Disordered" evidence="1">
    <location>
        <begin position="229"/>
        <end position="266"/>
    </location>
</feature>
<name>A0A423VBN6_CYTCH</name>
<evidence type="ECO:0000256" key="1">
    <source>
        <dbReference type="SAM" id="MobiDB-lite"/>
    </source>
</evidence>
<dbReference type="OrthoDB" id="5296720at2759"/>
<dbReference type="STRING" id="252740.A0A423VBN6"/>
<feature type="compositionally biased region" description="Low complexity" evidence="1">
    <location>
        <begin position="255"/>
        <end position="266"/>
    </location>
</feature>
<protein>
    <recommendedName>
        <fullName evidence="2">F-box domain-containing protein</fullName>
    </recommendedName>
</protein>
<dbReference type="InterPro" id="IPR036047">
    <property type="entry name" value="F-box-like_dom_sf"/>
</dbReference>
<reference evidence="3 4" key="1">
    <citation type="submission" date="2015-09" db="EMBL/GenBank/DDBJ databases">
        <title>Host preference determinants of Valsa canker pathogens revealed by comparative genomics.</title>
        <authorList>
            <person name="Yin Z."/>
            <person name="Huang L."/>
        </authorList>
    </citation>
    <scope>NUCLEOTIDE SEQUENCE [LARGE SCALE GENOMIC DNA]</scope>
    <source>
        <strain evidence="3 4">YSFL</strain>
    </source>
</reference>
<dbReference type="Gene3D" id="1.20.1280.50">
    <property type="match status" value="1"/>
</dbReference>
<comment type="caution">
    <text evidence="3">The sequence shown here is derived from an EMBL/GenBank/DDBJ whole genome shotgun (WGS) entry which is preliminary data.</text>
</comment>
<dbReference type="Pfam" id="PF12937">
    <property type="entry name" value="F-box-like"/>
    <property type="match status" value="1"/>
</dbReference>
<dbReference type="SUPFAM" id="SSF81383">
    <property type="entry name" value="F-box domain"/>
    <property type="match status" value="1"/>
</dbReference>